<gene>
    <name evidence="9" type="ORF">JBS370_LOCUS14898</name>
    <name evidence="8" type="ORF">ZHD862_LOCUS24056</name>
</gene>
<dbReference type="SUPFAM" id="SSF49899">
    <property type="entry name" value="Concanavalin A-like lectins/glucanases"/>
    <property type="match status" value="6"/>
</dbReference>
<keyword evidence="4" id="KW-0812">Transmembrane</keyword>
<dbReference type="Proteomes" id="UP000663864">
    <property type="component" value="Unassembled WGS sequence"/>
</dbReference>
<proteinExistence type="predicted"/>
<dbReference type="EMBL" id="CAJOBD010001381">
    <property type="protein sequence ID" value="CAF3793738.1"/>
    <property type="molecule type" value="Genomic_DNA"/>
</dbReference>
<feature type="signal peptide" evidence="5">
    <location>
        <begin position="1"/>
        <end position="17"/>
    </location>
</feature>
<accession>A0A819BAT8</accession>
<dbReference type="InterPro" id="IPR013320">
    <property type="entry name" value="ConA-like_dom_sf"/>
</dbReference>
<name>A0A819BAT8_9BILA</name>
<dbReference type="Gene3D" id="2.10.25.10">
    <property type="entry name" value="Laminin"/>
    <property type="match status" value="3"/>
</dbReference>
<feature type="disulfide bond" evidence="3">
    <location>
        <begin position="990"/>
        <end position="1017"/>
    </location>
</feature>
<dbReference type="EMBL" id="CAJNOT010001607">
    <property type="protein sequence ID" value="CAF1224836.1"/>
    <property type="molecule type" value="Genomic_DNA"/>
</dbReference>
<comment type="caution">
    <text evidence="9">The sequence shown here is derived from an EMBL/GenBank/DDBJ whole genome shotgun (WGS) entry which is preliminary data.</text>
</comment>
<evidence type="ECO:0000313" key="9">
    <source>
        <dbReference type="EMBL" id="CAF3793738.1"/>
    </source>
</evidence>
<keyword evidence="2" id="KW-0245">EGF-like domain</keyword>
<keyword evidence="1 2" id="KW-1015">Disulfide bond</keyword>
<dbReference type="InterPro" id="IPR050372">
    <property type="entry name" value="Neurexin-related_CASP"/>
</dbReference>
<dbReference type="InterPro" id="IPR001791">
    <property type="entry name" value="Laminin_G"/>
</dbReference>
<feature type="domain" description="Laminin G" evidence="6">
    <location>
        <begin position="23"/>
        <end position="217"/>
    </location>
</feature>
<evidence type="ECO:0000256" key="5">
    <source>
        <dbReference type="SAM" id="SignalP"/>
    </source>
</evidence>
<evidence type="ECO:0000313" key="8">
    <source>
        <dbReference type="EMBL" id="CAF1224836.1"/>
    </source>
</evidence>
<dbReference type="GO" id="GO:0016020">
    <property type="term" value="C:membrane"/>
    <property type="evidence" value="ECO:0007669"/>
    <property type="project" value="UniProtKB-SubCell"/>
</dbReference>
<evidence type="ECO:0000259" key="6">
    <source>
        <dbReference type="PROSITE" id="PS50025"/>
    </source>
</evidence>
<feature type="domain" description="Laminin G" evidence="6">
    <location>
        <begin position="829"/>
        <end position="1017"/>
    </location>
</feature>
<evidence type="ECO:0000256" key="4">
    <source>
        <dbReference type="SAM" id="Phobius"/>
    </source>
</evidence>
<feature type="domain" description="EGF-like" evidence="7">
    <location>
        <begin position="1019"/>
        <end position="1053"/>
    </location>
</feature>
<keyword evidence="4" id="KW-0472">Membrane</keyword>
<feature type="domain" description="Laminin G" evidence="6">
    <location>
        <begin position="431"/>
        <end position="615"/>
    </location>
</feature>
<protein>
    <submittedName>
        <fullName evidence="9">Uncharacterized protein</fullName>
    </submittedName>
</protein>
<evidence type="ECO:0000256" key="1">
    <source>
        <dbReference type="ARBA" id="ARBA00023157"/>
    </source>
</evidence>
<feature type="domain" description="EGF-like" evidence="7">
    <location>
        <begin position="213"/>
        <end position="249"/>
    </location>
</feature>
<dbReference type="Gene3D" id="2.60.120.200">
    <property type="match status" value="5"/>
</dbReference>
<reference evidence="9" key="1">
    <citation type="submission" date="2021-02" db="EMBL/GenBank/DDBJ databases">
        <authorList>
            <person name="Nowell W R."/>
        </authorList>
    </citation>
    <scope>NUCLEOTIDE SEQUENCE</scope>
</reference>
<comment type="caution">
    <text evidence="2">Lacks conserved residue(s) required for the propagation of feature annotation.</text>
</comment>
<dbReference type="PANTHER" id="PTHR15036:SF49">
    <property type="entry name" value="AXOTACTIN"/>
    <property type="match status" value="1"/>
</dbReference>
<evidence type="ECO:0000313" key="10">
    <source>
        <dbReference type="Proteomes" id="UP000663836"/>
    </source>
</evidence>
<dbReference type="SMART" id="SM00181">
    <property type="entry name" value="EGF"/>
    <property type="match status" value="3"/>
</dbReference>
<feature type="chain" id="PRO_5036234756" evidence="5">
    <location>
        <begin position="18"/>
        <end position="1442"/>
    </location>
</feature>
<feature type="domain" description="EGF-like" evidence="7">
    <location>
        <begin position="621"/>
        <end position="656"/>
    </location>
</feature>
<feature type="domain" description="Laminin G" evidence="6">
    <location>
        <begin position="254"/>
        <end position="423"/>
    </location>
</feature>
<organism evidence="9 10">
    <name type="scientific">Rotaria sordida</name>
    <dbReference type="NCBI Taxonomy" id="392033"/>
    <lineage>
        <taxon>Eukaryota</taxon>
        <taxon>Metazoa</taxon>
        <taxon>Spiralia</taxon>
        <taxon>Gnathifera</taxon>
        <taxon>Rotifera</taxon>
        <taxon>Eurotatoria</taxon>
        <taxon>Bdelloidea</taxon>
        <taxon>Philodinida</taxon>
        <taxon>Philodinidae</taxon>
        <taxon>Rotaria</taxon>
    </lineage>
</organism>
<evidence type="ECO:0000259" key="7">
    <source>
        <dbReference type="PROSITE" id="PS50026"/>
    </source>
</evidence>
<sequence length="1442" mass="168505">MFLFIFIYLFLINTTLSLLLSNTYIFSAKSNSYVAFDSWHPCLKGYVRFDIRTNTQDGTLAYIDDRGKFDFFYLKLIEGKLRLLFNLGNDRQALNVNMKINDDKWHTILIKRNGQTTILSIDNGLGQNSTITHSEDLYFGGAIYKEYQASPFYFGGIPSVLERPSSGNLSSFDVYMQPRFRGQLRNLVYKNCTDSRLVQPIPIDIPDGVSLVPNPYCSPSICGMGICLINDNTYKCLCDETSYQGPNCQYERQPNELTFNGKQYLKYDLINIILSLSEIITFEFKTNHYDGVLFQLIDSYIYIKLKQGQLLVEYRFNNSWYESTTKNLYLIDNQWHYVQIKRKYGQITILIDQYYLDFEIDIKIDQLFNFTQILIGGNNDLNFEKFHGCLKDISIIFNENLTIDFNRSLINIYEYDLIKNLNCKSLINPIQFLLSSSSSSYISFELENFSYNMNISFRFETYSSNCIILYSQSNQDFLGFDLIDGFFFLTLNINKKQQRQELFQQRFNDGQSHYIQLELRTYQIGLELNIIMDYRQNTRVSIPSSSSTINLHTLTIGGVNPAIQWLPTNYFSGIMHRGLIGCFSDLEINNEIINLEKYINYTNNNNNIVPKSGPCSTILSTKRQCLCEHNGECRVNKAGIWSCDCSKTGYTGRRCEQIAYHLDLSQIQTFELNTNIQWSEHISDISFRLQAIHDEEDFLKIRSCSLSSKCDSINFSIRNGYIHIFFYLLNITIDYPFILDNQWHFIYLQRIDTKFLLHIDNHIIQQRLNIINLNISSLSTIWLIFYGNKQIRIEDLRLYDQSIYSKFFLNNQYRQNIQLKYRSWKPLNTISFYDYQNSSIEIQLNEFLCQECQLDTIYFQFRTIESNGLLLFANIQTKNPKSSSLSDNSINKSNQYLILKLINGQLQLTIVEPSLSTTNDEIYQIQTKLYLNNDHWHHIFFHRASDYHLELIIDSNEYYLLKSIYVLDKIYFGRPLNIPYLDRISTIKACFASLTINSHSINLREYIKSNSPIRNDCFLNSQCPLKQCQNTGICRDRIQCDCQHTSFQGKFCTNLKLGYSFNDYTPGLIFDQPFLYEKTFSTYQISFGIVTKMKKAEIIHVNDQISIDLYNGFIRIKLIENEFIQNDQSINDGYYHLVKIQYNNTGYLYLNVDNKLLIKQLKNKILFDKPLLLLIGQNPAFRYPFQGHLYGLESDVYSIFDLISPTFQRISFAPIRNKSLSSSPSSFFSSIIYPSSQIENDLIYSSCSYQPYDDICIITSDTNSSSLSYPDITFQSSLSSSFPIRISFESTSTSLFQNFLTSTLTYQHLTFYTSNTTDLYNISSFIISINTSNVNQLTEKFHWKTILFIIILILIGIILCIILFICAFIKYRRKDAGVYELEETQRFRPLIVELSQSPGENNQEILNSTTNILKKSNIKSHKKRKRKDSLLLRFDEQREFYI</sequence>
<dbReference type="PROSITE" id="PS50026">
    <property type="entry name" value="EGF_3"/>
    <property type="match status" value="3"/>
</dbReference>
<dbReference type="PROSITE" id="PS50025">
    <property type="entry name" value="LAM_G_DOMAIN"/>
    <property type="match status" value="4"/>
</dbReference>
<feature type="disulfide bond" evidence="2">
    <location>
        <begin position="217"/>
        <end position="227"/>
    </location>
</feature>
<dbReference type="PANTHER" id="PTHR15036">
    <property type="entry name" value="PIKACHURIN-LIKE PROTEIN"/>
    <property type="match status" value="1"/>
</dbReference>
<keyword evidence="4" id="KW-1133">Transmembrane helix</keyword>
<dbReference type="Pfam" id="PF02210">
    <property type="entry name" value="Laminin_G_2"/>
    <property type="match status" value="4"/>
</dbReference>
<dbReference type="Proteomes" id="UP000663836">
    <property type="component" value="Unassembled WGS sequence"/>
</dbReference>
<evidence type="ECO:0000256" key="2">
    <source>
        <dbReference type="PROSITE-ProRule" id="PRU00076"/>
    </source>
</evidence>
<dbReference type="SMART" id="SM00282">
    <property type="entry name" value="LamG"/>
    <property type="match status" value="4"/>
</dbReference>
<keyword evidence="5" id="KW-0732">Signal</keyword>
<dbReference type="InterPro" id="IPR000742">
    <property type="entry name" value="EGF"/>
</dbReference>
<dbReference type="CDD" id="cd00054">
    <property type="entry name" value="EGF_CA"/>
    <property type="match status" value="1"/>
</dbReference>
<feature type="transmembrane region" description="Helical" evidence="4">
    <location>
        <begin position="1346"/>
        <end position="1369"/>
    </location>
</feature>
<evidence type="ECO:0000256" key="3">
    <source>
        <dbReference type="PROSITE-ProRule" id="PRU00122"/>
    </source>
</evidence>
<dbReference type="CDD" id="cd00110">
    <property type="entry name" value="LamG"/>
    <property type="match status" value="4"/>
</dbReference>